<dbReference type="Pfam" id="PF07963">
    <property type="entry name" value="N_methyl"/>
    <property type="match status" value="1"/>
</dbReference>
<evidence type="ECO:0000313" key="3">
    <source>
        <dbReference type="Proteomes" id="UP000326354"/>
    </source>
</evidence>
<gene>
    <name evidence="2" type="ORF">UABAM_03297</name>
</gene>
<keyword evidence="3" id="KW-1185">Reference proteome</keyword>
<sequence length="202" mass="22054">MKKNNGFTFVEVIAVIIILGVLVAALLPALSQVNENARNGRCKACLSQIGKGMNMYLLDLGKQVQYPQRSAQGFIAALYEEGVLIEPEVYLCPSTTDTNREYETSIGNTKSSAASIAGAPDLGNASGPISYAGRLNKNQNIYPGIFRPREDLTTTPIVGDDLGSPHNHENGQVMFFLFLDSHVDHVRRRNSDFTDMFSVLGN</sequence>
<dbReference type="GO" id="GO:0015628">
    <property type="term" value="P:protein secretion by the type II secretion system"/>
    <property type="evidence" value="ECO:0007669"/>
    <property type="project" value="InterPro"/>
</dbReference>
<accession>A0A5S9F3Q9</accession>
<organism evidence="2 3">
    <name type="scientific">Uabimicrobium amorphum</name>
    <dbReference type="NCBI Taxonomy" id="2596890"/>
    <lineage>
        <taxon>Bacteria</taxon>
        <taxon>Pseudomonadati</taxon>
        <taxon>Planctomycetota</taxon>
        <taxon>Candidatus Uabimicrobiia</taxon>
        <taxon>Candidatus Uabimicrobiales</taxon>
        <taxon>Candidatus Uabimicrobiaceae</taxon>
        <taxon>Candidatus Uabimicrobium</taxon>
    </lineage>
</organism>
<dbReference type="Gene3D" id="3.30.700.10">
    <property type="entry name" value="Glycoprotein, Type 4 Pilin"/>
    <property type="match status" value="1"/>
</dbReference>
<dbReference type="GO" id="GO:0015627">
    <property type="term" value="C:type II protein secretion system complex"/>
    <property type="evidence" value="ECO:0007669"/>
    <property type="project" value="InterPro"/>
</dbReference>
<evidence type="ECO:0000256" key="1">
    <source>
        <dbReference type="ARBA" id="ARBA00022481"/>
    </source>
</evidence>
<reference evidence="2 3" key="1">
    <citation type="submission" date="2019-08" db="EMBL/GenBank/DDBJ databases">
        <title>Complete genome sequence of Candidatus Uab amorphum.</title>
        <authorList>
            <person name="Shiratori T."/>
            <person name="Suzuki S."/>
            <person name="Kakizawa Y."/>
            <person name="Ishida K."/>
        </authorList>
    </citation>
    <scope>NUCLEOTIDE SEQUENCE [LARGE SCALE GENOMIC DNA]</scope>
    <source>
        <strain evidence="2 3">SRT547</strain>
    </source>
</reference>
<dbReference type="InterPro" id="IPR045584">
    <property type="entry name" value="Pilin-like"/>
</dbReference>
<dbReference type="Proteomes" id="UP000326354">
    <property type="component" value="Chromosome"/>
</dbReference>
<dbReference type="KEGG" id="uam:UABAM_03297"/>
<evidence type="ECO:0000313" key="2">
    <source>
        <dbReference type="EMBL" id="BBM84936.1"/>
    </source>
</evidence>
<dbReference type="InterPro" id="IPR000983">
    <property type="entry name" value="Bac_GSPG_pilin"/>
</dbReference>
<name>A0A5S9F3Q9_UABAM</name>
<protein>
    <submittedName>
        <fullName evidence="2">Prepilin-type N-terminal cleavage/methylation domain-containing protein</fullName>
    </submittedName>
</protein>
<proteinExistence type="predicted"/>
<dbReference type="AlphaFoldDB" id="A0A5S9F3Q9"/>
<dbReference type="InterPro" id="IPR012902">
    <property type="entry name" value="N_methyl_site"/>
</dbReference>
<dbReference type="PANTHER" id="PTHR30093">
    <property type="entry name" value="GENERAL SECRETION PATHWAY PROTEIN G"/>
    <property type="match status" value="1"/>
</dbReference>
<dbReference type="EMBL" id="AP019860">
    <property type="protein sequence ID" value="BBM84936.1"/>
    <property type="molecule type" value="Genomic_DNA"/>
</dbReference>
<dbReference type="OrthoDB" id="242858at2"/>
<dbReference type="NCBIfam" id="TIGR02532">
    <property type="entry name" value="IV_pilin_GFxxxE"/>
    <property type="match status" value="1"/>
</dbReference>
<dbReference type="RefSeq" id="WP_151969063.1">
    <property type="nucleotide sequence ID" value="NZ_AP019860.1"/>
</dbReference>
<dbReference type="SUPFAM" id="SSF54523">
    <property type="entry name" value="Pili subunits"/>
    <property type="match status" value="1"/>
</dbReference>
<dbReference type="PRINTS" id="PR00813">
    <property type="entry name" value="BCTERIALGSPG"/>
</dbReference>
<keyword evidence="1" id="KW-0488">Methylation</keyword>